<evidence type="ECO:0000313" key="2">
    <source>
        <dbReference type="Proteomes" id="UP001189429"/>
    </source>
</evidence>
<gene>
    <name evidence="1" type="ORF">PCOR1329_LOCUS11890</name>
</gene>
<proteinExistence type="predicted"/>
<dbReference type="Proteomes" id="UP001189429">
    <property type="component" value="Unassembled WGS sequence"/>
</dbReference>
<comment type="caution">
    <text evidence="1">The sequence shown here is derived from an EMBL/GenBank/DDBJ whole genome shotgun (WGS) entry which is preliminary data.</text>
</comment>
<evidence type="ECO:0000313" key="1">
    <source>
        <dbReference type="EMBL" id="CAK0805373.1"/>
    </source>
</evidence>
<keyword evidence="2" id="KW-1185">Reference proteome</keyword>
<accession>A0ABN9QN84</accession>
<reference evidence="1" key="1">
    <citation type="submission" date="2023-10" db="EMBL/GenBank/DDBJ databases">
        <authorList>
            <person name="Chen Y."/>
            <person name="Shah S."/>
            <person name="Dougan E. K."/>
            <person name="Thang M."/>
            <person name="Chan C."/>
        </authorList>
    </citation>
    <scope>NUCLEOTIDE SEQUENCE [LARGE SCALE GENOMIC DNA]</scope>
</reference>
<dbReference type="EMBL" id="CAUYUJ010003443">
    <property type="protein sequence ID" value="CAK0805373.1"/>
    <property type="molecule type" value="Genomic_DNA"/>
</dbReference>
<organism evidence="1 2">
    <name type="scientific">Prorocentrum cordatum</name>
    <dbReference type="NCBI Taxonomy" id="2364126"/>
    <lineage>
        <taxon>Eukaryota</taxon>
        <taxon>Sar</taxon>
        <taxon>Alveolata</taxon>
        <taxon>Dinophyceae</taxon>
        <taxon>Prorocentrales</taxon>
        <taxon>Prorocentraceae</taxon>
        <taxon>Prorocentrum</taxon>
    </lineage>
</organism>
<sequence>MPEYISRPTRSIPWDGIVAIGNATKDQSWWQDPAGDDPTLLFSIDASVRDQDLDNVLARKLQQHAVETGIPLKAMHVDVTKLWIKDRTLELVSYYDYEPPWQSPGADARELFFPLEVYGSWLSHTTEDGRTTGAGSAKRCRRPRRWAAPSASWCSRWAPSHASSHRRARTSTT</sequence>
<name>A0ABN9QN84_9DINO</name>
<protein>
    <submittedName>
        <fullName evidence="1">Uncharacterized protein</fullName>
    </submittedName>
</protein>